<feature type="coiled-coil region" evidence="1">
    <location>
        <begin position="14"/>
        <end position="332"/>
    </location>
</feature>
<proteinExistence type="predicted"/>
<evidence type="ECO:0000313" key="2">
    <source>
        <dbReference type="EMBL" id="MBZ5751982.1"/>
    </source>
</evidence>
<evidence type="ECO:0000313" key="3">
    <source>
        <dbReference type="Proteomes" id="UP001165287"/>
    </source>
</evidence>
<reference evidence="2" key="1">
    <citation type="submission" date="2024-05" db="EMBL/GenBank/DDBJ databases">
        <title>Metabacillus sp. nov., isolated from the rhizosphere soil of tomato plants.</title>
        <authorList>
            <person name="Ma R."/>
        </authorList>
    </citation>
    <scope>NUCLEOTIDE SEQUENCE</scope>
    <source>
        <strain evidence="2">DBTR6</strain>
    </source>
</reference>
<keyword evidence="3" id="KW-1185">Reference proteome</keyword>
<dbReference type="EMBL" id="JAIQUM010000043">
    <property type="protein sequence ID" value="MBZ5751982.1"/>
    <property type="molecule type" value="Genomic_DNA"/>
</dbReference>
<evidence type="ECO:0000256" key="1">
    <source>
        <dbReference type="SAM" id="Coils"/>
    </source>
</evidence>
<dbReference type="RefSeq" id="WP_224140322.1">
    <property type="nucleotide sequence ID" value="NZ_JAIQUM010000043.1"/>
</dbReference>
<comment type="caution">
    <text evidence="2">The sequence shown here is derived from an EMBL/GenBank/DDBJ whole genome shotgun (WGS) entry which is preliminary data.</text>
</comment>
<name>A0ABS7UVD6_9BACI</name>
<organism evidence="2 3">
    <name type="scientific">Metabacillus rhizolycopersici</name>
    <dbReference type="NCBI Taxonomy" id="2875709"/>
    <lineage>
        <taxon>Bacteria</taxon>
        <taxon>Bacillati</taxon>
        <taxon>Bacillota</taxon>
        <taxon>Bacilli</taxon>
        <taxon>Bacillales</taxon>
        <taxon>Bacillaceae</taxon>
        <taxon>Metabacillus</taxon>
    </lineage>
</organism>
<protein>
    <submittedName>
        <fullName evidence="2">Uncharacterized protein</fullName>
    </submittedName>
</protein>
<keyword evidence="1" id="KW-0175">Coiled coil</keyword>
<dbReference type="Proteomes" id="UP001165287">
    <property type="component" value="Unassembled WGS sequence"/>
</dbReference>
<accession>A0ABS7UVD6</accession>
<sequence length="446" mass="53337">MSKMKDPTQLQQKIIFFKAELAKYKAKIEDYENNYHYSQLKLLKQENLKLKEEKELNASLLNKNNDIEKLTNAITNYQEIISTFEENQENDRIKIRNMNKAILSLHTRLTLKQTDIENVETKNMNLQTENHKQKELISHYQTMNKDLSIQIEQLHKDIQTYKDEKKEFEKISNNLKDKNRKLDTYITEIERKQQADKQLHQEQNEQINQLQNDLQHLTNRKEELKKENLDLLEEISNLKSVLEKLEKTENMRSIKFNNLQSQLGHYQKKLEEAQTVQQQFEKLNTNLQKESSSLLSKNHNLHQKVEVNDKHMKELNEKIQELQKVNRRNLTLIDTYNWFKDEIIHLKRNQDGIINKIGKIQIDISSFSSIISLLTNENNQFSTLTLLEQQFKEILEHSFDYEEKLDSKSLLINELENKLEDFTNEIESLQNNIYQKKSHPKKKRSE</sequence>
<gene>
    <name evidence="2" type="ORF">K9V48_17425</name>
</gene>
<feature type="coiled-coil region" evidence="1">
    <location>
        <begin position="405"/>
        <end position="439"/>
    </location>
</feature>